<dbReference type="InterPro" id="IPR002657">
    <property type="entry name" value="BilAc:Na_symport/Acr3"/>
</dbReference>
<feature type="region of interest" description="Disordered" evidence="5">
    <location>
        <begin position="310"/>
        <end position="335"/>
    </location>
</feature>
<keyword evidence="4 6" id="KW-0472">Membrane</keyword>
<dbReference type="PANTHER" id="PTHR10361:SF28">
    <property type="entry name" value="P3 PROTEIN-RELATED"/>
    <property type="match status" value="1"/>
</dbReference>
<evidence type="ECO:0000256" key="6">
    <source>
        <dbReference type="SAM" id="Phobius"/>
    </source>
</evidence>
<feature type="compositionally biased region" description="Polar residues" evidence="5">
    <location>
        <begin position="313"/>
        <end position="323"/>
    </location>
</feature>
<organism evidence="7 8">
    <name type="scientific">Parapedobacter composti</name>
    <dbReference type="NCBI Taxonomy" id="623281"/>
    <lineage>
        <taxon>Bacteria</taxon>
        <taxon>Pseudomonadati</taxon>
        <taxon>Bacteroidota</taxon>
        <taxon>Sphingobacteriia</taxon>
        <taxon>Sphingobacteriales</taxon>
        <taxon>Sphingobacteriaceae</taxon>
        <taxon>Parapedobacter</taxon>
    </lineage>
</organism>
<gene>
    <name evidence="7" type="ORF">SAMN05421747_11378</name>
</gene>
<feature type="transmembrane region" description="Helical" evidence="6">
    <location>
        <begin position="67"/>
        <end position="86"/>
    </location>
</feature>
<feature type="transmembrane region" description="Helical" evidence="6">
    <location>
        <begin position="157"/>
        <end position="179"/>
    </location>
</feature>
<dbReference type="InterPro" id="IPR004710">
    <property type="entry name" value="Bilac:Na_transpt"/>
</dbReference>
<feature type="transmembrane region" description="Helical" evidence="6">
    <location>
        <begin position="37"/>
        <end position="55"/>
    </location>
</feature>
<feature type="transmembrane region" description="Helical" evidence="6">
    <location>
        <begin position="191"/>
        <end position="210"/>
    </location>
</feature>
<comment type="subcellular location">
    <subcellularLocation>
        <location evidence="1">Membrane</location>
        <topology evidence="1">Multi-pass membrane protein</topology>
    </subcellularLocation>
</comment>
<keyword evidence="2 6" id="KW-0812">Transmembrane</keyword>
<feature type="compositionally biased region" description="Basic and acidic residues" evidence="5">
    <location>
        <begin position="325"/>
        <end position="335"/>
    </location>
</feature>
<dbReference type="GO" id="GO:0016020">
    <property type="term" value="C:membrane"/>
    <property type="evidence" value="ECO:0007669"/>
    <property type="project" value="UniProtKB-SubCell"/>
</dbReference>
<protein>
    <submittedName>
        <fullName evidence="7">Bile acid:Na+ symporter, BASS family</fullName>
    </submittedName>
</protein>
<reference evidence="7 8" key="1">
    <citation type="submission" date="2016-10" db="EMBL/GenBank/DDBJ databases">
        <authorList>
            <person name="de Groot N.N."/>
        </authorList>
    </citation>
    <scope>NUCLEOTIDE SEQUENCE [LARGE SCALE GENOMIC DNA]</scope>
    <source>
        <strain evidence="7 8">DSM 22900</strain>
    </source>
</reference>
<dbReference type="STRING" id="623281.SAMN05421747_11378"/>
<feature type="transmembrane region" description="Helical" evidence="6">
    <location>
        <begin position="7"/>
        <end position="25"/>
    </location>
</feature>
<dbReference type="Gene3D" id="1.20.1530.20">
    <property type="match status" value="1"/>
</dbReference>
<evidence type="ECO:0000256" key="2">
    <source>
        <dbReference type="ARBA" id="ARBA00022692"/>
    </source>
</evidence>
<evidence type="ECO:0000313" key="7">
    <source>
        <dbReference type="EMBL" id="SFC52477.1"/>
    </source>
</evidence>
<dbReference type="OrthoDB" id="9806785at2"/>
<dbReference type="Proteomes" id="UP000199577">
    <property type="component" value="Unassembled WGS sequence"/>
</dbReference>
<dbReference type="RefSeq" id="WP_090974176.1">
    <property type="nucleotide sequence ID" value="NZ_FOLL01000013.1"/>
</dbReference>
<feature type="transmembrane region" description="Helical" evidence="6">
    <location>
        <begin position="92"/>
        <end position="111"/>
    </location>
</feature>
<dbReference type="InterPro" id="IPR038770">
    <property type="entry name" value="Na+/solute_symporter_sf"/>
</dbReference>
<keyword evidence="3 6" id="KW-1133">Transmembrane helix</keyword>
<dbReference type="EMBL" id="FOLL01000013">
    <property type="protein sequence ID" value="SFC52477.1"/>
    <property type="molecule type" value="Genomic_DNA"/>
</dbReference>
<name>A0A1I1JV10_9SPHI</name>
<evidence type="ECO:0000313" key="8">
    <source>
        <dbReference type="Proteomes" id="UP000199577"/>
    </source>
</evidence>
<feature type="transmembrane region" description="Helical" evidence="6">
    <location>
        <begin position="123"/>
        <end position="145"/>
    </location>
</feature>
<feature type="transmembrane region" description="Helical" evidence="6">
    <location>
        <begin position="216"/>
        <end position="242"/>
    </location>
</feature>
<proteinExistence type="predicted"/>
<keyword evidence="8" id="KW-1185">Reference proteome</keyword>
<sequence>MKNILNTFVNLYPVWIIGSSFLGYIYPPAFQWFSGNWMVGALALVMLGMGLTLHVDDFKAITKMPGAVLLGAIMQYTALPLSAYGISKLLQLDPALAVGLIIVGCCPGGTASNVITYLSRGHLALSIIMTTVSTLVAILATPLLTEALAGTYVPVDAWGLFYTTVQVVLIPVALGVFINYKFPHIGKKMSLAGPVVSVWAIVFIAGSIVAQSAETVAANLLVLFAAAGLLHIIGFVLGYVVARIFRYDHAVARTVSIEVGMQNGGLAAVLAKQNFPMQPMAAVPAVFSSVMQTLIGGLLTAYWRWKTDPSRSGGETTAESNTFHPLEDKSTSVNE</sequence>
<feature type="transmembrane region" description="Helical" evidence="6">
    <location>
        <begin position="281"/>
        <end position="303"/>
    </location>
</feature>
<evidence type="ECO:0000256" key="5">
    <source>
        <dbReference type="SAM" id="MobiDB-lite"/>
    </source>
</evidence>
<evidence type="ECO:0000256" key="3">
    <source>
        <dbReference type="ARBA" id="ARBA00022989"/>
    </source>
</evidence>
<dbReference type="Pfam" id="PF01758">
    <property type="entry name" value="SBF"/>
    <property type="match status" value="1"/>
</dbReference>
<evidence type="ECO:0000256" key="4">
    <source>
        <dbReference type="ARBA" id="ARBA00023136"/>
    </source>
</evidence>
<dbReference type="PANTHER" id="PTHR10361">
    <property type="entry name" value="SODIUM-BILE ACID COTRANSPORTER"/>
    <property type="match status" value="1"/>
</dbReference>
<accession>A0A1I1JV10</accession>
<dbReference type="AlphaFoldDB" id="A0A1I1JV10"/>
<evidence type="ECO:0000256" key="1">
    <source>
        <dbReference type="ARBA" id="ARBA00004141"/>
    </source>
</evidence>